<feature type="region of interest" description="Disordered" evidence="3">
    <location>
        <begin position="1"/>
        <end position="23"/>
    </location>
</feature>
<dbReference type="Proteomes" id="UP001168167">
    <property type="component" value="Unassembled WGS sequence"/>
</dbReference>
<keyword evidence="8" id="KW-1185">Reference proteome</keyword>
<evidence type="ECO:0000259" key="4">
    <source>
        <dbReference type="Pfam" id="PF07992"/>
    </source>
</evidence>
<dbReference type="PANTHER" id="PTHR43755:SF1">
    <property type="entry name" value="FAD-DEPENDENT PYRIDINE NUCLEOTIDE-DISULPHIDE OXIDOREDUCTASE"/>
    <property type="match status" value="1"/>
</dbReference>
<reference evidence="7" key="1">
    <citation type="submission" date="2022-08" db="EMBL/GenBank/DDBJ databases">
        <authorList>
            <person name="Dzunkova M."/>
            <person name="La Clair J."/>
            <person name="Tyml T."/>
            <person name="Doud D."/>
            <person name="Schulz F."/>
            <person name="Piquer S."/>
            <person name="Porcel Sanchis D."/>
            <person name="Osborn A."/>
            <person name="Robinson D."/>
            <person name="Louie K.B."/>
            <person name="Bowen B.P."/>
            <person name="Bowers R."/>
            <person name="Lee J."/>
            <person name="Arnau Llombart V."/>
            <person name="Diaz Villanueva W."/>
            <person name="Gosliner T."/>
            <person name="Northen T."/>
            <person name="Cheng J.-F."/>
            <person name="Burkart M.D."/>
            <person name="Woyke T."/>
        </authorList>
    </citation>
    <scope>NUCLEOTIDE SEQUENCE</scope>
    <source>
        <strain evidence="7">Df01</strain>
    </source>
</reference>
<name>A0ABT7QKE3_9GAMM</name>
<keyword evidence="2" id="KW-0274">FAD</keyword>
<protein>
    <submittedName>
        <fullName evidence="7">NAD(P)/FAD-dependent oxidoreductase</fullName>
    </submittedName>
</protein>
<evidence type="ECO:0000259" key="6">
    <source>
        <dbReference type="Pfam" id="PF21706"/>
    </source>
</evidence>
<dbReference type="InterPro" id="IPR049386">
    <property type="entry name" value="FCSD_central"/>
</dbReference>
<gene>
    <name evidence="7" type="ORF">NQX30_01995</name>
</gene>
<dbReference type="Gene3D" id="3.90.760.10">
    <property type="entry name" value="Flavocytochrome c sulphide dehydrogenase, flavin-binding domain"/>
    <property type="match status" value="1"/>
</dbReference>
<comment type="caution">
    <text evidence="7">The sequence shown here is derived from an EMBL/GenBank/DDBJ whole genome shotgun (WGS) entry which is preliminary data.</text>
</comment>
<dbReference type="SUPFAM" id="SSF51905">
    <property type="entry name" value="FAD/NAD(P)-binding domain"/>
    <property type="match status" value="2"/>
</dbReference>
<dbReference type="Pfam" id="PF07992">
    <property type="entry name" value="Pyr_redox_2"/>
    <property type="match status" value="1"/>
</dbReference>
<dbReference type="InterPro" id="IPR052541">
    <property type="entry name" value="SQRD"/>
</dbReference>
<evidence type="ECO:0000259" key="5">
    <source>
        <dbReference type="Pfam" id="PF09242"/>
    </source>
</evidence>
<dbReference type="InterPro" id="IPR015323">
    <property type="entry name" value="FlavoCytC_S_DH_flav-bd"/>
</dbReference>
<proteinExistence type="predicted"/>
<reference evidence="7" key="2">
    <citation type="journal article" date="2023" name="Microbiome">
        <title>Synthase-selected sorting approach identifies a beta-lactone synthase in a nudibranch symbiotic bacterium.</title>
        <authorList>
            <person name="Dzunkova M."/>
            <person name="La Clair J.J."/>
            <person name="Tyml T."/>
            <person name="Doud D."/>
            <person name="Schulz F."/>
            <person name="Piquer-Esteban S."/>
            <person name="Porcel Sanchis D."/>
            <person name="Osborn A."/>
            <person name="Robinson D."/>
            <person name="Louie K.B."/>
            <person name="Bowen B.P."/>
            <person name="Bowers R.M."/>
            <person name="Lee J."/>
            <person name="Arnau V."/>
            <person name="Diaz-Villanueva W."/>
            <person name="Stepanauskas R."/>
            <person name="Gosliner T."/>
            <person name="Date S.V."/>
            <person name="Northen T.R."/>
            <person name="Cheng J.F."/>
            <person name="Burkart M.D."/>
            <person name="Woyke T."/>
        </authorList>
    </citation>
    <scope>NUCLEOTIDE SEQUENCE</scope>
    <source>
        <strain evidence="7">Df01</strain>
    </source>
</reference>
<dbReference type="InterPro" id="IPR016156">
    <property type="entry name" value="FAD/NAD-linked_Rdtase_dimer_sf"/>
</dbReference>
<evidence type="ECO:0000256" key="3">
    <source>
        <dbReference type="SAM" id="MobiDB-lite"/>
    </source>
</evidence>
<accession>A0ABT7QKE3</accession>
<dbReference type="InterPro" id="IPR037092">
    <property type="entry name" value="FlavoCytC_S_DH_flav-bd_sf"/>
</dbReference>
<sequence>MKAIPKKRAASREEKQHNQVVNAHHSSRRAFCSGLLAATGAIAFPAIGGYNAKVTVIGGGFGGAIAAKQLKILNPNLAVTLIEQHKAYYTCPLSNLVLAGVVPVKTICHKYTTLSQHGVRVVHGRAQKTGNGSVILTDGSQVPYDRVLVAPGIDFYNNRLPGYSAKDTARIPHAWRAGEQTTILRRQLEAMPDGGVVIIMPPPPPYRCPPAPYERTGLIAHYLQLHKPACKILILDSKEGFSQQTLFTDGWENFYGDMIEWRSAEAGGLVEAIDINRMMVKTEFGEERGDVINYIPPQHAGEIAINSGLTDDSGWCPINTLTFESTQIAGVHVIGDAAHAGRMTKSGYSASAQGKAAAAAIVNLLQNNAPPTSNLDNICHSLVTPDYGISVTSAYRADGQTIVPIDKATSMSPRKASAEIRHQEARQARAWYDSITAEMFG</sequence>
<dbReference type="PANTHER" id="PTHR43755">
    <property type="match status" value="1"/>
</dbReference>
<organism evidence="7 8">
    <name type="scientific">Candidatus Doriopsillibacter californiensis</name>
    <dbReference type="NCBI Taxonomy" id="2970740"/>
    <lineage>
        <taxon>Bacteria</taxon>
        <taxon>Pseudomonadati</taxon>
        <taxon>Pseudomonadota</taxon>
        <taxon>Gammaproteobacteria</taxon>
        <taxon>Candidatus Tethybacterales</taxon>
        <taxon>Candidatus Persebacteraceae</taxon>
        <taxon>Candidatus Doriopsillibacter</taxon>
    </lineage>
</organism>
<dbReference type="EMBL" id="JANQAO010000001">
    <property type="protein sequence ID" value="MDM5147152.1"/>
    <property type="molecule type" value="Genomic_DNA"/>
</dbReference>
<evidence type="ECO:0000313" key="7">
    <source>
        <dbReference type="EMBL" id="MDM5147152.1"/>
    </source>
</evidence>
<evidence type="ECO:0000256" key="2">
    <source>
        <dbReference type="ARBA" id="ARBA00022827"/>
    </source>
</evidence>
<keyword evidence="1" id="KW-0285">Flavoprotein</keyword>
<evidence type="ECO:0000313" key="8">
    <source>
        <dbReference type="Proteomes" id="UP001168167"/>
    </source>
</evidence>
<dbReference type="InterPro" id="IPR036188">
    <property type="entry name" value="FAD/NAD-bd_sf"/>
</dbReference>
<dbReference type="Pfam" id="PF21706">
    <property type="entry name" value="FCSD_central"/>
    <property type="match status" value="1"/>
</dbReference>
<feature type="domain" description="Sulfide dehydrogenase [flavocytochrome c] flavoprotein chain central" evidence="6">
    <location>
        <begin position="181"/>
        <end position="296"/>
    </location>
</feature>
<dbReference type="Pfam" id="PF09242">
    <property type="entry name" value="FCSD-flav_bind"/>
    <property type="match status" value="1"/>
</dbReference>
<dbReference type="SUPFAM" id="SSF55424">
    <property type="entry name" value="FAD/NAD-linked reductases, dimerisation (C-terminal) domain"/>
    <property type="match status" value="1"/>
</dbReference>
<dbReference type="Gene3D" id="3.50.50.60">
    <property type="entry name" value="FAD/NAD(P)-binding domain"/>
    <property type="match status" value="2"/>
</dbReference>
<feature type="domain" description="FAD/NAD(P)-binding" evidence="4">
    <location>
        <begin position="53"/>
        <end position="163"/>
    </location>
</feature>
<feature type="domain" description="Flavocytochrome c sulphide dehydrogenase flavin-binding" evidence="5">
    <location>
        <begin position="373"/>
        <end position="440"/>
    </location>
</feature>
<dbReference type="InterPro" id="IPR023753">
    <property type="entry name" value="FAD/NAD-binding_dom"/>
</dbReference>
<evidence type="ECO:0000256" key="1">
    <source>
        <dbReference type="ARBA" id="ARBA00022630"/>
    </source>
</evidence>